<reference evidence="1 2" key="1">
    <citation type="submission" date="2020-04" db="EMBL/GenBank/DDBJ databases">
        <authorList>
            <person name="De Canck E."/>
        </authorList>
    </citation>
    <scope>NUCLEOTIDE SEQUENCE [LARGE SCALE GENOMIC DNA]</scope>
    <source>
        <strain evidence="1 2">LMG 29542</strain>
    </source>
</reference>
<keyword evidence="2" id="KW-1185">Reference proteome</keyword>
<dbReference type="AlphaFoldDB" id="A0A6J5DN55"/>
<evidence type="ECO:0000313" key="2">
    <source>
        <dbReference type="Proteomes" id="UP000494363"/>
    </source>
</evidence>
<sequence>MFNEPYFSIIMILVKKVCLRARSDAFYAHFGQAERCCGLGMCPSKSFVFTSKCAASTDSSKCHDHR</sequence>
<proteinExistence type="predicted"/>
<evidence type="ECO:0000313" key="1">
    <source>
        <dbReference type="EMBL" id="CAB3754947.1"/>
    </source>
</evidence>
<protein>
    <submittedName>
        <fullName evidence="1">Uncharacterized protein</fullName>
    </submittedName>
</protein>
<accession>A0A6J5DN55</accession>
<dbReference type="EMBL" id="CADIKH010000009">
    <property type="protein sequence ID" value="CAB3754947.1"/>
    <property type="molecule type" value="Genomic_DNA"/>
</dbReference>
<dbReference type="Proteomes" id="UP000494363">
    <property type="component" value="Unassembled WGS sequence"/>
</dbReference>
<gene>
    <name evidence="1" type="ORF">LMG29542_02499</name>
</gene>
<name>A0A6J5DN55_9BURK</name>
<organism evidence="1 2">
    <name type="scientific">Paraburkholderia humisilvae</name>
    <dbReference type="NCBI Taxonomy" id="627669"/>
    <lineage>
        <taxon>Bacteria</taxon>
        <taxon>Pseudomonadati</taxon>
        <taxon>Pseudomonadota</taxon>
        <taxon>Betaproteobacteria</taxon>
        <taxon>Burkholderiales</taxon>
        <taxon>Burkholderiaceae</taxon>
        <taxon>Paraburkholderia</taxon>
    </lineage>
</organism>